<dbReference type="EMBL" id="RAQU01000047">
    <property type="protein sequence ID" value="RKK04331.1"/>
    <property type="molecule type" value="Genomic_DNA"/>
</dbReference>
<dbReference type="InterPro" id="IPR043429">
    <property type="entry name" value="ArtM/GltK/GlnP/TcyL/YhdX-like"/>
</dbReference>
<dbReference type="Pfam" id="PF00528">
    <property type="entry name" value="BPD_transp_1"/>
    <property type="match status" value="1"/>
</dbReference>
<dbReference type="NCBIfam" id="TIGR01726">
    <property type="entry name" value="HEQRo_perm_3TM"/>
    <property type="match status" value="1"/>
</dbReference>
<evidence type="ECO:0000256" key="7">
    <source>
        <dbReference type="ARBA" id="ARBA00023136"/>
    </source>
</evidence>
<evidence type="ECO:0000313" key="12">
    <source>
        <dbReference type="Proteomes" id="UP000274097"/>
    </source>
</evidence>
<accession>A0A3A9JG64</accession>
<dbReference type="GO" id="GO:0043190">
    <property type="term" value="C:ATP-binding cassette (ABC) transporter complex"/>
    <property type="evidence" value="ECO:0007669"/>
    <property type="project" value="InterPro"/>
</dbReference>
<dbReference type="RefSeq" id="WP_120638186.1">
    <property type="nucleotide sequence ID" value="NZ_RAQU01000047.1"/>
</dbReference>
<dbReference type="SUPFAM" id="SSF161098">
    <property type="entry name" value="MetI-like"/>
    <property type="match status" value="1"/>
</dbReference>
<evidence type="ECO:0000259" key="9">
    <source>
        <dbReference type="PROSITE" id="PS50928"/>
    </source>
</evidence>
<evidence type="ECO:0000256" key="4">
    <source>
        <dbReference type="ARBA" id="ARBA00022475"/>
    </source>
</evidence>
<dbReference type="InterPro" id="IPR035906">
    <property type="entry name" value="MetI-like_sf"/>
</dbReference>
<evidence type="ECO:0000256" key="6">
    <source>
        <dbReference type="ARBA" id="ARBA00022989"/>
    </source>
</evidence>
<name>A0A3A9JG64_9PROT</name>
<dbReference type="PROSITE" id="PS50928">
    <property type="entry name" value="ABC_TM1"/>
    <property type="match status" value="1"/>
</dbReference>
<keyword evidence="4" id="KW-1003">Cell membrane</keyword>
<feature type="domain" description="ABC transmembrane type-1" evidence="9">
    <location>
        <begin position="21"/>
        <end position="209"/>
    </location>
</feature>
<proteinExistence type="inferred from homology"/>
<dbReference type="InterPro" id="IPR010065">
    <property type="entry name" value="AA_ABC_transptr_permease_3TM"/>
</dbReference>
<dbReference type="InParanoid" id="A0A3A9JG64"/>
<keyword evidence="7 8" id="KW-0472">Membrane</keyword>
<keyword evidence="3 8" id="KW-0813">Transport</keyword>
<evidence type="ECO:0000256" key="5">
    <source>
        <dbReference type="ARBA" id="ARBA00022692"/>
    </source>
</evidence>
<evidence type="ECO:0000256" key="1">
    <source>
        <dbReference type="ARBA" id="ARBA00004429"/>
    </source>
</evidence>
<sequence>MRYELDFSALADYWPDFLHGAIVTLQLTAIATVLGMAIGTLCAIGSRSKRRWLSRAVGIYVEIVRNTPFLIQIFFLYFGLASAGIRLPVFTAAVIAMVFNVAAYCSEIIRAGMDTVHPGQIEAAQSLGMSTPTIYWDVILRPAIERVYPALTGQFVLMMLSSSVASQISTEELTAVANNVQSFTFRSFETFVAIAPMYLALAGLLKLGFWLFGLVAFPRRRRLGTAL</sequence>
<dbReference type="AlphaFoldDB" id="A0A3A9JG64"/>
<comment type="similarity">
    <text evidence="2">Belongs to the binding-protein-dependent transport system permease family. HisMQ subfamily.</text>
</comment>
<reference evidence="10 13" key="1">
    <citation type="submission" date="2018-09" db="EMBL/GenBank/DDBJ databases">
        <title>Roseomonas sp. nov., isolated from feces of Tibetan antelopes in the Qinghai-Tibet plateau, China.</title>
        <authorList>
            <person name="Tian Z."/>
        </authorList>
    </citation>
    <scope>NUCLEOTIDE SEQUENCE [LARGE SCALE GENOMIC DNA]</scope>
    <source>
        <strain evidence="11 12">Z23</strain>
        <strain evidence="10 13">Z24</strain>
    </source>
</reference>
<dbReference type="OrthoDB" id="7341446at2"/>
<feature type="transmembrane region" description="Helical" evidence="8">
    <location>
        <begin position="20"/>
        <end position="45"/>
    </location>
</feature>
<evidence type="ECO:0000256" key="8">
    <source>
        <dbReference type="RuleBase" id="RU363032"/>
    </source>
</evidence>
<evidence type="ECO:0000256" key="3">
    <source>
        <dbReference type="ARBA" id="ARBA00022448"/>
    </source>
</evidence>
<organism evidence="10 13">
    <name type="scientific">Teichococcus wenyumeiae</name>
    <dbReference type="NCBI Taxonomy" id="2478470"/>
    <lineage>
        <taxon>Bacteria</taxon>
        <taxon>Pseudomonadati</taxon>
        <taxon>Pseudomonadota</taxon>
        <taxon>Alphaproteobacteria</taxon>
        <taxon>Acetobacterales</taxon>
        <taxon>Roseomonadaceae</taxon>
        <taxon>Roseomonas</taxon>
    </lineage>
</organism>
<keyword evidence="5 8" id="KW-0812">Transmembrane</keyword>
<feature type="transmembrane region" description="Helical" evidence="8">
    <location>
        <begin position="57"/>
        <end position="79"/>
    </location>
</feature>
<evidence type="ECO:0000313" key="10">
    <source>
        <dbReference type="EMBL" id="RKK04331.1"/>
    </source>
</evidence>
<dbReference type="GO" id="GO:0006865">
    <property type="term" value="P:amino acid transport"/>
    <property type="evidence" value="ECO:0007669"/>
    <property type="project" value="TreeGrafter"/>
</dbReference>
<comment type="caution">
    <text evidence="10">The sequence shown here is derived from an EMBL/GenBank/DDBJ whole genome shotgun (WGS) entry which is preliminary data.</text>
</comment>
<dbReference type="Proteomes" id="UP000274097">
    <property type="component" value="Unassembled WGS sequence"/>
</dbReference>
<evidence type="ECO:0000313" key="13">
    <source>
        <dbReference type="Proteomes" id="UP000278036"/>
    </source>
</evidence>
<evidence type="ECO:0000313" key="11">
    <source>
        <dbReference type="EMBL" id="RMI26569.1"/>
    </source>
</evidence>
<comment type="subcellular location">
    <subcellularLocation>
        <location evidence="1">Cell inner membrane</location>
        <topology evidence="1">Multi-pass membrane protein</topology>
    </subcellularLocation>
    <subcellularLocation>
        <location evidence="8">Cell membrane</location>
        <topology evidence="8">Multi-pass membrane protein</topology>
    </subcellularLocation>
</comment>
<keyword evidence="12" id="KW-1185">Reference proteome</keyword>
<dbReference type="CDD" id="cd06261">
    <property type="entry name" value="TM_PBP2"/>
    <property type="match status" value="1"/>
</dbReference>
<dbReference type="EMBL" id="RFLX01000002">
    <property type="protein sequence ID" value="RMI26569.1"/>
    <property type="molecule type" value="Genomic_DNA"/>
</dbReference>
<dbReference type="InterPro" id="IPR000515">
    <property type="entry name" value="MetI-like"/>
</dbReference>
<keyword evidence="6 8" id="KW-1133">Transmembrane helix</keyword>
<dbReference type="GO" id="GO:0022857">
    <property type="term" value="F:transmembrane transporter activity"/>
    <property type="evidence" value="ECO:0007669"/>
    <property type="project" value="InterPro"/>
</dbReference>
<evidence type="ECO:0000256" key="2">
    <source>
        <dbReference type="ARBA" id="ARBA00010072"/>
    </source>
</evidence>
<protein>
    <submittedName>
        <fullName evidence="11">ABC transporter permease subunit</fullName>
    </submittedName>
    <submittedName>
        <fullName evidence="10">Amino acid ABC transporter permease</fullName>
    </submittedName>
</protein>
<dbReference type="Proteomes" id="UP000278036">
    <property type="component" value="Unassembled WGS sequence"/>
</dbReference>
<gene>
    <name evidence="10" type="ORF">D6Z83_10040</name>
    <name evidence="11" type="ORF">EBE87_04695</name>
</gene>
<dbReference type="PANTHER" id="PTHR30614:SF35">
    <property type="entry name" value="ABC TRANSPORTER PERMEASE PROTEIN"/>
    <property type="match status" value="1"/>
</dbReference>
<feature type="transmembrane region" description="Helical" evidence="8">
    <location>
        <begin position="85"/>
        <end position="105"/>
    </location>
</feature>
<dbReference type="Gene3D" id="1.10.3720.10">
    <property type="entry name" value="MetI-like"/>
    <property type="match status" value="1"/>
</dbReference>
<feature type="transmembrane region" description="Helical" evidence="8">
    <location>
        <begin position="190"/>
        <end position="217"/>
    </location>
</feature>
<dbReference type="PANTHER" id="PTHR30614">
    <property type="entry name" value="MEMBRANE COMPONENT OF AMINO ACID ABC TRANSPORTER"/>
    <property type="match status" value="1"/>
</dbReference>